<sequence>MKIKEAELLTGLSQKTIRYYETEGLISVKRNLNSYREYDEDNISKLKK</sequence>
<dbReference type="PROSITE" id="PS50937">
    <property type="entry name" value="HTH_MERR_2"/>
    <property type="match status" value="1"/>
</dbReference>
<dbReference type="EMBL" id="JARUIS010000021">
    <property type="protein sequence ID" value="MDS1004499.1"/>
    <property type="molecule type" value="Genomic_DNA"/>
</dbReference>
<keyword evidence="1" id="KW-0805">Transcription regulation</keyword>
<reference evidence="5" key="1">
    <citation type="submission" date="2023-04" db="EMBL/GenBank/DDBJ databases">
        <title>Assessment of the microbiological origin of a defect in Grana Padano cheese.</title>
        <authorList>
            <person name="Zago M."/>
            <person name="Rossetti L."/>
            <person name="Bonvini B."/>
            <person name="Carminati D."/>
            <person name="Giraffa G."/>
        </authorList>
    </citation>
    <scope>NUCLEOTIDE SEQUENCE</scope>
    <source>
        <strain evidence="5">4990</strain>
    </source>
</reference>
<keyword evidence="2" id="KW-0238">DNA-binding</keyword>
<evidence type="ECO:0000256" key="2">
    <source>
        <dbReference type="ARBA" id="ARBA00023125"/>
    </source>
</evidence>
<protein>
    <submittedName>
        <fullName evidence="5">MerR family transcriptional regulator</fullName>
    </submittedName>
</protein>
<dbReference type="RefSeq" id="WP_310944056.1">
    <property type="nucleotide sequence ID" value="NZ_JARUIS010000021.1"/>
</dbReference>
<dbReference type="CDD" id="cd04761">
    <property type="entry name" value="HTH_MerR-SF"/>
    <property type="match status" value="1"/>
</dbReference>
<dbReference type="PANTHER" id="PTHR30204:SF94">
    <property type="entry name" value="HEAVY METAL-DEPENDENT TRANSCRIPTIONAL REGULATOR HI_0293-RELATED"/>
    <property type="match status" value="1"/>
</dbReference>
<proteinExistence type="predicted"/>
<comment type="caution">
    <text evidence="5">The sequence shown here is derived from an EMBL/GenBank/DDBJ whole genome shotgun (WGS) entry which is preliminary data.</text>
</comment>
<dbReference type="InterPro" id="IPR000551">
    <property type="entry name" value="MerR-type_HTH_dom"/>
</dbReference>
<accession>A0AAE4FLH5</accession>
<dbReference type="InterPro" id="IPR047057">
    <property type="entry name" value="MerR_fam"/>
</dbReference>
<dbReference type="SUPFAM" id="SSF46955">
    <property type="entry name" value="Putative DNA-binding domain"/>
    <property type="match status" value="1"/>
</dbReference>
<dbReference type="Pfam" id="PF00376">
    <property type="entry name" value="MerR"/>
    <property type="match status" value="1"/>
</dbReference>
<keyword evidence="3" id="KW-0804">Transcription</keyword>
<evidence type="ECO:0000259" key="4">
    <source>
        <dbReference type="PROSITE" id="PS50937"/>
    </source>
</evidence>
<dbReference type="Gene3D" id="1.10.1660.10">
    <property type="match status" value="1"/>
</dbReference>
<dbReference type="GO" id="GO:0003700">
    <property type="term" value="F:DNA-binding transcription factor activity"/>
    <property type="evidence" value="ECO:0007669"/>
    <property type="project" value="InterPro"/>
</dbReference>
<evidence type="ECO:0000256" key="1">
    <source>
        <dbReference type="ARBA" id="ARBA00023015"/>
    </source>
</evidence>
<name>A0AAE4FLH5_CLOSG</name>
<dbReference type="GO" id="GO:0003677">
    <property type="term" value="F:DNA binding"/>
    <property type="evidence" value="ECO:0007669"/>
    <property type="project" value="UniProtKB-KW"/>
</dbReference>
<evidence type="ECO:0000313" key="6">
    <source>
        <dbReference type="Proteomes" id="UP001182303"/>
    </source>
</evidence>
<evidence type="ECO:0000256" key="3">
    <source>
        <dbReference type="ARBA" id="ARBA00023163"/>
    </source>
</evidence>
<organism evidence="5 6">
    <name type="scientific">Clostridium sporogenes</name>
    <dbReference type="NCBI Taxonomy" id="1509"/>
    <lineage>
        <taxon>Bacteria</taxon>
        <taxon>Bacillati</taxon>
        <taxon>Bacillota</taxon>
        <taxon>Clostridia</taxon>
        <taxon>Eubacteriales</taxon>
        <taxon>Clostridiaceae</taxon>
        <taxon>Clostridium</taxon>
    </lineage>
</organism>
<dbReference type="InterPro" id="IPR009061">
    <property type="entry name" value="DNA-bd_dom_put_sf"/>
</dbReference>
<dbReference type="PANTHER" id="PTHR30204">
    <property type="entry name" value="REDOX-CYCLING DRUG-SENSING TRANSCRIPTIONAL ACTIVATOR SOXR"/>
    <property type="match status" value="1"/>
</dbReference>
<feature type="domain" description="HTH merR-type" evidence="4">
    <location>
        <begin position="1"/>
        <end position="48"/>
    </location>
</feature>
<dbReference type="Proteomes" id="UP001182303">
    <property type="component" value="Unassembled WGS sequence"/>
</dbReference>
<evidence type="ECO:0000313" key="5">
    <source>
        <dbReference type="EMBL" id="MDS1004499.1"/>
    </source>
</evidence>
<dbReference type="AlphaFoldDB" id="A0AAE4FLH5"/>
<gene>
    <name evidence="5" type="ORF">P9J83_13455</name>
</gene>